<dbReference type="InterPro" id="IPR027417">
    <property type="entry name" value="P-loop_NTPase"/>
</dbReference>
<name>A0AA40ALL9_9PEZI</name>
<sequence>LVSCQQSLAFREMDDRIRDINRATNGTCKWLLEHSEYRSWNDRDRSLLLIMGNPGSGKSTLLRHAVENATTKRQPNDLILSFFFHGRGTDLQKTRLGFFRSVLHQLLCSVPHALPSLVSVYQERCQRRGAFGEKWHWSLDELQDFFKSSLPKVLESHSIRLFIDALDECGEEDAVELAGEFKTLIKQLPHTASLLHICFTCRHYPILELDLDHNGEDIVAYVQSRESEISLPVPILEAITGLGRATGVFMWVRLVMERILRSRRQGLGWLAIAKGIGHIPEKLHDFYTELLQDLAGVEKARSQKMFQWICFAKRRLLLDELQWAMIVDVDSPHRSLRESRRAEDYDSDMEKRVKTLSRGLAEVKVFPEGTVVQFIHQSVQNFIIGNYLSMLTTGNDEAAMVTTGMLGRSHYRLSGTCLRYLAMEEIALSIQNNPEAKEIESRFPFLRYATTSWVTHMARIDTVDEAQDLLQLLAWPSNALIELWSHVYQIIDGNSSDCPPAATSLLHLISKSGVLTLLRVILQVADTITREASKKDGHGRIPLHYAAENGHEA</sequence>
<reference evidence="3" key="1">
    <citation type="submission" date="2023-06" db="EMBL/GenBank/DDBJ databases">
        <title>Genome-scale phylogeny and comparative genomics of the fungal order Sordariales.</title>
        <authorList>
            <consortium name="Lawrence Berkeley National Laboratory"/>
            <person name="Hensen N."/>
            <person name="Bonometti L."/>
            <person name="Westerberg I."/>
            <person name="Brannstrom I.O."/>
            <person name="Guillou S."/>
            <person name="Cros-Aarteil S."/>
            <person name="Calhoun S."/>
            <person name="Haridas S."/>
            <person name="Kuo A."/>
            <person name="Mondo S."/>
            <person name="Pangilinan J."/>
            <person name="Riley R."/>
            <person name="LaButti K."/>
            <person name="Andreopoulos B."/>
            <person name="Lipzen A."/>
            <person name="Chen C."/>
            <person name="Yanf M."/>
            <person name="Daum C."/>
            <person name="Ng V."/>
            <person name="Clum A."/>
            <person name="Steindorff A."/>
            <person name="Ohm R."/>
            <person name="Martin F."/>
            <person name="Silar P."/>
            <person name="Natvig D."/>
            <person name="Lalanne C."/>
            <person name="Gautier V."/>
            <person name="Ament-velasquez S.L."/>
            <person name="Kruys A."/>
            <person name="Hutchinson M.I."/>
            <person name="Powell A.J."/>
            <person name="Barry K."/>
            <person name="Miller A.N."/>
            <person name="Grigoriev I.V."/>
            <person name="Debuchy R."/>
            <person name="Gladieux P."/>
            <person name="Thoren M.H."/>
            <person name="Johannesson H."/>
        </authorList>
    </citation>
    <scope>NUCLEOTIDE SEQUENCE</scope>
    <source>
        <strain evidence="3">SMH2392-1A</strain>
    </source>
</reference>
<dbReference type="PANTHER" id="PTHR10039">
    <property type="entry name" value="AMELOGENIN"/>
    <property type="match status" value="1"/>
</dbReference>
<feature type="domain" description="NACHT" evidence="2">
    <location>
        <begin position="46"/>
        <end position="195"/>
    </location>
</feature>
<dbReference type="SUPFAM" id="SSF52540">
    <property type="entry name" value="P-loop containing nucleoside triphosphate hydrolases"/>
    <property type="match status" value="1"/>
</dbReference>
<dbReference type="InterPro" id="IPR056884">
    <property type="entry name" value="NPHP3-like_N"/>
</dbReference>
<feature type="non-terminal residue" evidence="3">
    <location>
        <position position="553"/>
    </location>
</feature>
<dbReference type="Pfam" id="PF24883">
    <property type="entry name" value="NPHP3_N"/>
    <property type="match status" value="1"/>
</dbReference>
<dbReference type="AlphaFoldDB" id="A0AA40ALL9"/>
<proteinExistence type="predicted"/>
<gene>
    <name evidence="3" type="ORF">B0T26DRAFT_599132</name>
</gene>
<organism evidence="3 4">
    <name type="scientific">Lasiosphaeria miniovina</name>
    <dbReference type="NCBI Taxonomy" id="1954250"/>
    <lineage>
        <taxon>Eukaryota</taxon>
        <taxon>Fungi</taxon>
        <taxon>Dikarya</taxon>
        <taxon>Ascomycota</taxon>
        <taxon>Pezizomycotina</taxon>
        <taxon>Sordariomycetes</taxon>
        <taxon>Sordariomycetidae</taxon>
        <taxon>Sordariales</taxon>
        <taxon>Lasiosphaeriaceae</taxon>
        <taxon>Lasiosphaeria</taxon>
    </lineage>
</organism>
<keyword evidence="4" id="KW-1185">Reference proteome</keyword>
<dbReference type="Proteomes" id="UP001172101">
    <property type="component" value="Unassembled WGS sequence"/>
</dbReference>
<evidence type="ECO:0000313" key="4">
    <source>
        <dbReference type="Proteomes" id="UP001172101"/>
    </source>
</evidence>
<dbReference type="Gene3D" id="3.40.50.300">
    <property type="entry name" value="P-loop containing nucleotide triphosphate hydrolases"/>
    <property type="match status" value="1"/>
</dbReference>
<protein>
    <recommendedName>
        <fullName evidence="2">NACHT domain-containing protein</fullName>
    </recommendedName>
</protein>
<dbReference type="InterPro" id="IPR036770">
    <property type="entry name" value="Ankyrin_rpt-contain_sf"/>
</dbReference>
<comment type="caution">
    <text evidence="3">The sequence shown here is derived from an EMBL/GenBank/DDBJ whole genome shotgun (WGS) entry which is preliminary data.</text>
</comment>
<evidence type="ECO:0000259" key="2">
    <source>
        <dbReference type="PROSITE" id="PS50837"/>
    </source>
</evidence>
<dbReference type="PANTHER" id="PTHR10039:SF5">
    <property type="entry name" value="NACHT DOMAIN-CONTAINING PROTEIN"/>
    <property type="match status" value="1"/>
</dbReference>
<dbReference type="InterPro" id="IPR007111">
    <property type="entry name" value="NACHT_NTPase"/>
</dbReference>
<keyword evidence="1" id="KW-0677">Repeat</keyword>
<dbReference type="Gene3D" id="1.25.40.20">
    <property type="entry name" value="Ankyrin repeat-containing domain"/>
    <property type="match status" value="1"/>
</dbReference>
<dbReference type="PROSITE" id="PS50837">
    <property type="entry name" value="NACHT"/>
    <property type="match status" value="1"/>
</dbReference>
<evidence type="ECO:0000313" key="3">
    <source>
        <dbReference type="EMBL" id="KAK0718112.1"/>
    </source>
</evidence>
<evidence type="ECO:0000256" key="1">
    <source>
        <dbReference type="ARBA" id="ARBA00022737"/>
    </source>
</evidence>
<dbReference type="EMBL" id="JAUIRO010000004">
    <property type="protein sequence ID" value="KAK0718112.1"/>
    <property type="molecule type" value="Genomic_DNA"/>
</dbReference>
<feature type="non-terminal residue" evidence="3">
    <location>
        <position position="1"/>
    </location>
</feature>
<dbReference type="GeneID" id="85318954"/>
<dbReference type="RefSeq" id="XP_060296905.1">
    <property type="nucleotide sequence ID" value="XM_060435684.1"/>
</dbReference>
<accession>A0AA40ALL9</accession>